<dbReference type="InterPro" id="IPR032631">
    <property type="entry name" value="P-type_ATPase_N"/>
</dbReference>
<evidence type="ECO:0000256" key="14">
    <source>
        <dbReference type="PIRSR" id="PIRSR606539-2"/>
    </source>
</evidence>
<evidence type="ECO:0000256" key="7">
    <source>
        <dbReference type="ARBA" id="ARBA00022840"/>
    </source>
</evidence>
<keyword evidence="22" id="KW-1185">Reference proteome</keyword>
<keyword evidence="6 14" id="KW-0547">Nucleotide-binding</keyword>
<dbReference type="NCBIfam" id="TIGR01494">
    <property type="entry name" value="ATPase_P-type"/>
    <property type="match status" value="1"/>
</dbReference>
<feature type="transmembrane region" description="Helical" evidence="16">
    <location>
        <begin position="352"/>
        <end position="375"/>
    </location>
</feature>
<dbReference type="InterPro" id="IPR008250">
    <property type="entry name" value="ATPase_P-typ_transduc_dom_A_sf"/>
</dbReference>
<dbReference type="EC" id="7.6.2.1" evidence="16"/>
<comment type="catalytic activity">
    <reaction evidence="12 16">
        <text>ATP + H2O + phospholipidSide 1 = ADP + phosphate + phospholipidSide 2.</text>
        <dbReference type="EC" id="7.6.2.1"/>
    </reaction>
</comment>
<dbReference type="GO" id="GO:0140326">
    <property type="term" value="F:ATPase-coupled intramembrane lipid transporter activity"/>
    <property type="evidence" value="ECO:0007669"/>
    <property type="project" value="UniProtKB-EC"/>
</dbReference>
<protein>
    <recommendedName>
        <fullName evidence="16">Phospholipid-transporting ATPase</fullName>
        <ecNumber evidence="16">7.6.2.1</ecNumber>
    </recommendedName>
</protein>
<evidence type="ECO:0000256" key="11">
    <source>
        <dbReference type="ARBA" id="ARBA00023136"/>
    </source>
</evidence>
<dbReference type="Proteomes" id="UP001162131">
    <property type="component" value="Unassembled WGS sequence"/>
</dbReference>
<keyword evidence="11 16" id="KW-0472">Membrane</keyword>
<dbReference type="PROSITE" id="PS00154">
    <property type="entry name" value="ATPASE_E1_E2"/>
    <property type="match status" value="1"/>
</dbReference>
<sequence length="1144" mass="130652">MSRHSSNSIGGSSLRGSKFSSDRSSFELLPTVRDSYIRHMTGSSSVRNIKINIPHEKVPYCPNSIRTSKYTVLTWAPKCLFIQFKRAANIYFLIISILTAMPFSPKNPWSMGATFGCVIFFTMLKEAYEDYKRHKQDEKINNTITRRLNFETGDFEEIKWSEVNVGDLLEVRDGESFPADMVYLSSSYENGIAYVNTMNLDGETNLKEKIALEGTRKLVKEDLHDLICHICCENPTISLFRCNCNMQCKGGDWKPLTLNQILLRGCYLKNTKYIFGIVIYTGSESKIMLNSKEAPSKISNVLRRMNKMLYTVFIFQGAICIIFAISCISWGTANIEDHEYLGVDSKPQASDFFLQALTFLVAYSHLIPISLYVALEIVKLSMAYLISQDLDLYYEPEDKPAVSRTSDLIEELGQVEFIFSDKTGTLTCNVMEFKKCSINGIAYGNSETGLWDCQRLNHVLKDCPETDFNRIAAEKFLLMLSICHTVFPAEPENNEETPKYHASSPDELALVSGCAKLGFILQNKTNNFLHIKVGNSVQKWEIIEEIPFNSNRKRMSIIVRETGSKQVYLFCKGADQVMIPRVRRDQYNQRLVQQHLDDFAKEGLRTLVTCQKRLEALELQEWMIAWRELMLSSTYDKQEKMDACAEKIEQDLELLGASAIEDKLQEEVPETLHLLIAAGIRVWVLTGDKQETAIEIGKSCNLIRPDMKLLLLSSDSRDAYVEKIHSLASEFKLNDKSAKELRKIKSDLSENIALVINGITLTWALEENQDMRKLFFSLAYISESCICCRVSPAQKMQIVQLAKENGPWITLAIGDGANDVSMIQEAHIGVGIAGKEGTQAVQASDYAICRFKMLKKLVLVHGRWGYRRISFFICYYFYKNIAVVFTEIWFAIFNGFSGQIYFLEWLPMLYNSLWTSWPCALTFIFEQDANAKESIEHPELYGAGQKGVYFTFKVFWLWVFYAMWQGMTCFWIPMYGSYYAASSDGEQQGLWWISTLSFTLVIHLVTYKLFLESQYWNILTISFSLGSIVFYYLTVIVLNTTAVSRAFQPEITYVFFNILGNGKAWIILFLSPLIALTPDYVVKAYMYLFNPNPTDVFLAQRRKRKTLPAIVPVNSKMLEDSNIAESSNIADGSDRKFQTFGPES</sequence>
<dbReference type="Gene3D" id="3.40.1110.10">
    <property type="entry name" value="Calcium-transporting ATPase, cytoplasmic domain N"/>
    <property type="match status" value="1"/>
</dbReference>
<dbReference type="Pfam" id="PF00122">
    <property type="entry name" value="E1-E2_ATPase"/>
    <property type="match status" value="1"/>
</dbReference>
<reference evidence="21" key="1">
    <citation type="submission" date="2021-09" db="EMBL/GenBank/DDBJ databases">
        <authorList>
            <consortium name="AG Swart"/>
            <person name="Singh M."/>
            <person name="Singh A."/>
            <person name="Seah K."/>
            <person name="Emmerich C."/>
        </authorList>
    </citation>
    <scope>NUCLEOTIDE SEQUENCE</scope>
    <source>
        <strain evidence="21">ATCC30299</strain>
    </source>
</reference>
<feature type="region of interest" description="Disordered" evidence="17">
    <location>
        <begin position="1"/>
        <end position="21"/>
    </location>
</feature>
<comment type="subcellular location">
    <subcellularLocation>
        <location evidence="2">Endomembrane system</location>
    </subcellularLocation>
    <subcellularLocation>
        <location evidence="1 16">Membrane</location>
        <topology evidence="1 16">Multi-pass membrane protein</topology>
    </subcellularLocation>
</comment>
<evidence type="ECO:0000256" key="5">
    <source>
        <dbReference type="ARBA" id="ARBA00022723"/>
    </source>
</evidence>
<feature type="binding site" evidence="15">
    <location>
        <position position="421"/>
    </location>
    <ligand>
        <name>Mg(2+)</name>
        <dbReference type="ChEBI" id="CHEBI:18420"/>
    </ligand>
</feature>
<feature type="compositionally biased region" description="Low complexity" evidence="17">
    <location>
        <begin position="1"/>
        <end position="17"/>
    </location>
</feature>
<keyword evidence="9 16" id="KW-1278">Translocase</keyword>
<evidence type="ECO:0000256" key="4">
    <source>
        <dbReference type="ARBA" id="ARBA00022692"/>
    </source>
</evidence>
<comment type="similarity">
    <text evidence="3 16">Belongs to the cation transport ATPase (P-type) (TC 3.A.3) family. Type IV subfamily.</text>
</comment>
<comment type="cofactor">
    <cofactor evidence="15">
        <name>Mg(2+)</name>
        <dbReference type="ChEBI" id="CHEBI:18420"/>
    </cofactor>
</comment>
<feature type="binding site" evidence="14">
    <location>
        <position position="572"/>
    </location>
    <ligand>
        <name>ATP</name>
        <dbReference type="ChEBI" id="CHEBI:30616"/>
    </ligand>
</feature>
<evidence type="ECO:0000313" key="22">
    <source>
        <dbReference type="Proteomes" id="UP001162131"/>
    </source>
</evidence>
<dbReference type="Pfam" id="PF16209">
    <property type="entry name" value="PhoLip_ATPase_N"/>
    <property type="match status" value="1"/>
</dbReference>
<dbReference type="InterPro" id="IPR006539">
    <property type="entry name" value="P-type_ATPase_IV"/>
</dbReference>
<feature type="binding site" evidence="14">
    <location>
        <position position="605"/>
    </location>
    <ligand>
        <name>ATP</name>
        <dbReference type="ChEBI" id="CHEBI:30616"/>
    </ligand>
</feature>
<dbReference type="Gene3D" id="3.40.50.1000">
    <property type="entry name" value="HAD superfamily/HAD-like"/>
    <property type="match status" value="1"/>
</dbReference>
<gene>
    <name evidence="21" type="ORF">BSTOLATCC_MIC24298</name>
</gene>
<evidence type="ECO:0000256" key="3">
    <source>
        <dbReference type="ARBA" id="ARBA00008109"/>
    </source>
</evidence>
<dbReference type="EMBL" id="CAJZBQ010000023">
    <property type="protein sequence ID" value="CAG9319750.1"/>
    <property type="molecule type" value="Genomic_DNA"/>
</dbReference>
<evidence type="ECO:0000256" key="13">
    <source>
        <dbReference type="PIRSR" id="PIRSR606539-1"/>
    </source>
</evidence>
<feature type="binding site" evidence="14">
    <location>
        <position position="686"/>
    </location>
    <ligand>
        <name>ATP</name>
        <dbReference type="ChEBI" id="CHEBI:30616"/>
    </ligand>
</feature>
<feature type="transmembrane region" description="Helical" evidence="16">
    <location>
        <begin position="955"/>
        <end position="978"/>
    </location>
</feature>
<feature type="binding site" evidence="15">
    <location>
        <position position="423"/>
    </location>
    <ligand>
        <name>Mg(2+)</name>
        <dbReference type="ChEBI" id="CHEBI:18420"/>
    </ligand>
</feature>
<evidence type="ECO:0000256" key="12">
    <source>
        <dbReference type="ARBA" id="ARBA00034036"/>
    </source>
</evidence>
<dbReference type="InterPro" id="IPR036412">
    <property type="entry name" value="HAD-like_sf"/>
</dbReference>
<feature type="domain" description="P-type ATPase A" evidence="18">
    <location>
        <begin position="148"/>
        <end position="213"/>
    </location>
</feature>
<evidence type="ECO:0000259" key="20">
    <source>
        <dbReference type="Pfam" id="PF16212"/>
    </source>
</evidence>
<keyword evidence="10 16" id="KW-1133">Transmembrane helix</keyword>
<evidence type="ECO:0000256" key="2">
    <source>
        <dbReference type="ARBA" id="ARBA00004308"/>
    </source>
</evidence>
<name>A0AAU9J323_9CILI</name>
<evidence type="ECO:0000256" key="10">
    <source>
        <dbReference type="ARBA" id="ARBA00022989"/>
    </source>
</evidence>
<feature type="binding site" evidence="14">
    <location>
        <position position="688"/>
    </location>
    <ligand>
        <name>ATP</name>
        <dbReference type="ChEBI" id="CHEBI:30616"/>
    </ligand>
</feature>
<feature type="binding site" evidence="14">
    <location>
        <position position="818"/>
    </location>
    <ligand>
        <name>ATP</name>
        <dbReference type="ChEBI" id="CHEBI:30616"/>
    </ligand>
</feature>
<dbReference type="GO" id="GO:0016887">
    <property type="term" value="F:ATP hydrolysis activity"/>
    <property type="evidence" value="ECO:0007669"/>
    <property type="project" value="InterPro"/>
</dbReference>
<dbReference type="InterPro" id="IPR044492">
    <property type="entry name" value="P_typ_ATPase_HD_dom"/>
</dbReference>
<dbReference type="NCBIfam" id="TIGR01652">
    <property type="entry name" value="ATPase-Plipid"/>
    <property type="match status" value="1"/>
</dbReference>
<feature type="binding site" evidence="14">
    <location>
        <position position="789"/>
    </location>
    <ligand>
        <name>ATP</name>
        <dbReference type="ChEBI" id="CHEBI:30616"/>
    </ligand>
</feature>
<dbReference type="SUPFAM" id="SSF81660">
    <property type="entry name" value="Metal cation-transporting ATPase, ATP-binding domain N"/>
    <property type="match status" value="1"/>
</dbReference>
<feature type="binding site" evidence="14">
    <location>
        <position position="819"/>
    </location>
    <ligand>
        <name>ATP</name>
        <dbReference type="ChEBI" id="CHEBI:30616"/>
    </ligand>
</feature>
<evidence type="ECO:0000256" key="1">
    <source>
        <dbReference type="ARBA" id="ARBA00004141"/>
    </source>
</evidence>
<feature type="binding site" evidence="14">
    <location>
        <position position="423"/>
    </location>
    <ligand>
        <name>ATP</name>
        <dbReference type="ChEBI" id="CHEBI:30616"/>
    </ligand>
</feature>
<keyword evidence="8 15" id="KW-0460">Magnesium</keyword>
<feature type="transmembrane region" description="Helical" evidence="16">
    <location>
        <begin position="308"/>
        <end position="332"/>
    </location>
</feature>
<feature type="transmembrane region" description="Helical" evidence="16">
    <location>
        <begin position="873"/>
        <end position="893"/>
    </location>
</feature>
<dbReference type="GO" id="GO:0045332">
    <property type="term" value="P:phospholipid translocation"/>
    <property type="evidence" value="ECO:0007669"/>
    <property type="project" value="TreeGrafter"/>
</dbReference>
<dbReference type="PANTHER" id="PTHR24092">
    <property type="entry name" value="PROBABLE PHOSPHOLIPID-TRANSPORTING ATPASE"/>
    <property type="match status" value="1"/>
</dbReference>
<evidence type="ECO:0000256" key="15">
    <source>
        <dbReference type="PIRSR" id="PIRSR606539-3"/>
    </source>
</evidence>
<dbReference type="SFLD" id="SFLDF00027">
    <property type="entry name" value="p-type_atpase"/>
    <property type="match status" value="1"/>
</dbReference>
<dbReference type="Gene3D" id="2.70.150.10">
    <property type="entry name" value="Calcium-transporting ATPase, cytoplasmic transduction domain A"/>
    <property type="match status" value="1"/>
</dbReference>
<evidence type="ECO:0000259" key="19">
    <source>
        <dbReference type="Pfam" id="PF16209"/>
    </source>
</evidence>
<dbReference type="InterPro" id="IPR023298">
    <property type="entry name" value="ATPase_P-typ_TM_dom_sf"/>
</dbReference>
<feature type="transmembrane region" description="Helical" evidence="16">
    <location>
        <begin position="109"/>
        <end position="128"/>
    </location>
</feature>
<evidence type="ECO:0000256" key="8">
    <source>
        <dbReference type="ARBA" id="ARBA00022842"/>
    </source>
</evidence>
<evidence type="ECO:0000313" key="21">
    <source>
        <dbReference type="EMBL" id="CAG9319750.1"/>
    </source>
</evidence>
<feature type="binding site" evidence="14">
    <location>
        <position position="548"/>
    </location>
    <ligand>
        <name>ATP</name>
        <dbReference type="ChEBI" id="CHEBI:30616"/>
    </ligand>
</feature>
<comment type="caution">
    <text evidence="21">The sequence shown here is derived from an EMBL/GenBank/DDBJ whole genome shotgun (WGS) entry which is preliminary data.</text>
</comment>
<proteinExistence type="inferred from homology"/>
<evidence type="ECO:0000256" key="17">
    <source>
        <dbReference type="SAM" id="MobiDB-lite"/>
    </source>
</evidence>
<dbReference type="SUPFAM" id="SSF56784">
    <property type="entry name" value="HAD-like"/>
    <property type="match status" value="1"/>
</dbReference>
<dbReference type="Pfam" id="PF16212">
    <property type="entry name" value="PhoLip_ATPase_C"/>
    <property type="match status" value="1"/>
</dbReference>
<feature type="transmembrane region" description="Helical" evidence="16">
    <location>
        <begin position="1051"/>
        <end position="1076"/>
    </location>
</feature>
<feature type="binding site" evidence="14">
    <location>
        <position position="795"/>
    </location>
    <ligand>
        <name>ATP</name>
        <dbReference type="ChEBI" id="CHEBI:30616"/>
    </ligand>
</feature>
<dbReference type="SFLD" id="SFLDG00002">
    <property type="entry name" value="C1.7:_P-type_atpase_like"/>
    <property type="match status" value="1"/>
</dbReference>
<feature type="binding site" evidence="14">
    <location>
        <position position="422"/>
    </location>
    <ligand>
        <name>ATP</name>
        <dbReference type="ChEBI" id="CHEBI:30616"/>
    </ligand>
</feature>
<feature type="transmembrane region" description="Helical" evidence="16">
    <location>
        <begin position="87"/>
        <end position="103"/>
    </location>
</feature>
<dbReference type="GO" id="GO:0000287">
    <property type="term" value="F:magnesium ion binding"/>
    <property type="evidence" value="ECO:0007669"/>
    <property type="project" value="UniProtKB-UniRule"/>
</dbReference>
<feature type="transmembrane region" description="Helical" evidence="16">
    <location>
        <begin position="1018"/>
        <end position="1039"/>
    </location>
</feature>
<feature type="binding site" evidence="14">
    <location>
        <position position="687"/>
    </location>
    <ligand>
        <name>ATP</name>
        <dbReference type="ChEBI" id="CHEBI:30616"/>
    </ligand>
</feature>
<accession>A0AAU9J323</accession>
<feature type="binding site" evidence="15">
    <location>
        <position position="815"/>
    </location>
    <ligand>
        <name>Mg(2+)</name>
        <dbReference type="ChEBI" id="CHEBI:18420"/>
    </ligand>
</feature>
<dbReference type="GO" id="GO:0005524">
    <property type="term" value="F:ATP binding"/>
    <property type="evidence" value="ECO:0007669"/>
    <property type="project" value="UniProtKB-UniRule"/>
</dbReference>
<evidence type="ECO:0000256" key="16">
    <source>
        <dbReference type="RuleBase" id="RU362033"/>
    </source>
</evidence>
<feature type="active site" description="4-aspartylphosphate intermediate" evidence="13">
    <location>
        <position position="421"/>
    </location>
</feature>
<dbReference type="FunFam" id="3.40.50.1000:FF:000130">
    <property type="entry name" value="Phospholipid-transporting ATPase"/>
    <property type="match status" value="1"/>
</dbReference>
<feature type="transmembrane region" description="Helical" evidence="16">
    <location>
        <begin position="905"/>
        <end position="925"/>
    </location>
</feature>
<feature type="binding site" evidence="15">
    <location>
        <position position="819"/>
    </location>
    <ligand>
        <name>Mg(2+)</name>
        <dbReference type="ChEBI" id="CHEBI:18420"/>
    </ligand>
</feature>
<evidence type="ECO:0000256" key="9">
    <source>
        <dbReference type="ARBA" id="ARBA00022967"/>
    </source>
</evidence>
<dbReference type="SUPFAM" id="SSF81653">
    <property type="entry name" value="Calcium ATPase, transduction domain A"/>
    <property type="match status" value="1"/>
</dbReference>
<feature type="binding site" evidence="14">
    <location>
        <position position="507"/>
    </location>
    <ligand>
        <name>ATP</name>
        <dbReference type="ChEBI" id="CHEBI:30616"/>
    </ligand>
</feature>
<dbReference type="InterPro" id="IPR001757">
    <property type="entry name" value="P_typ_ATPase"/>
</dbReference>
<feature type="transmembrane region" description="Helical" evidence="16">
    <location>
        <begin position="990"/>
        <end position="1011"/>
    </location>
</feature>
<dbReference type="SFLD" id="SFLDS00003">
    <property type="entry name" value="Haloacid_Dehalogenase"/>
    <property type="match status" value="1"/>
</dbReference>
<dbReference type="InterPro" id="IPR018303">
    <property type="entry name" value="ATPase_P-typ_P_site"/>
</dbReference>
<dbReference type="Pfam" id="PF13246">
    <property type="entry name" value="Cation_ATPase"/>
    <property type="match status" value="1"/>
</dbReference>
<dbReference type="InterPro" id="IPR023299">
    <property type="entry name" value="ATPase_P-typ_cyto_dom_N"/>
</dbReference>
<dbReference type="AlphaFoldDB" id="A0AAU9J323"/>
<feature type="binding site" evidence="14">
    <location>
        <position position="421"/>
    </location>
    <ligand>
        <name>ATP</name>
        <dbReference type="ChEBI" id="CHEBI:30616"/>
    </ligand>
</feature>
<evidence type="ECO:0000256" key="6">
    <source>
        <dbReference type="ARBA" id="ARBA00022741"/>
    </source>
</evidence>
<dbReference type="InterPro" id="IPR032630">
    <property type="entry name" value="P_typ_ATPase_c"/>
</dbReference>
<keyword evidence="5 15" id="KW-0479">Metal-binding</keyword>
<dbReference type="InterPro" id="IPR023214">
    <property type="entry name" value="HAD_sf"/>
</dbReference>
<keyword evidence="7 14" id="KW-0067">ATP-binding</keyword>
<evidence type="ECO:0000259" key="18">
    <source>
        <dbReference type="Pfam" id="PF00122"/>
    </source>
</evidence>
<dbReference type="GO" id="GO:0005886">
    <property type="term" value="C:plasma membrane"/>
    <property type="evidence" value="ECO:0007669"/>
    <property type="project" value="TreeGrafter"/>
</dbReference>
<organism evidence="21 22">
    <name type="scientific">Blepharisma stoltei</name>
    <dbReference type="NCBI Taxonomy" id="1481888"/>
    <lineage>
        <taxon>Eukaryota</taxon>
        <taxon>Sar</taxon>
        <taxon>Alveolata</taxon>
        <taxon>Ciliophora</taxon>
        <taxon>Postciliodesmatophora</taxon>
        <taxon>Heterotrichea</taxon>
        <taxon>Heterotrichida</taxon>
        <taxon>Blepharismidae</taxon>
        <taxon>Blepharisma</taxon>
    </lineage>
</organism>
<dbReference type="InterPro" id="IPR059000">
    <property type="entry name" value="ATPase_P-type_domA"/>
</dbReference>
<keyword evidence="4 16" id="KW-0812">Transmembrane</keyword>
<feature type="domain" description="P-type ATPase N-terminal" evidence="19">
    <location>
        <begin position="51"/>
        <end position="110"/>
    </location>
</feature>
<dbReference type="SUPFAM" id="SSF81665">
    <property type="entry name" value="Calcium ATPase, transmembrane domain M"/>
    <property type="match status" value="1"/>
</dbReference>
<feature type="domain" description="P-type ATPase C-terminal" evidence="20">
    <location>
        <begin position="841"/>
        <end position="1092"/>
    </location>
</feature>
<dbReference type="PRINTS" id="PR00119">
    <property type="entry name" value="CATATPASE"/>
</dbReference>